<reference evidence="1 2" key="1">
    <citation type="submission" date="2021-06" db="EMBL/GenBank/DDBJ databases">
        <authorList>
            <person name="Palmer J.M."/>
        </authorList>
    </citation>
    <scope>NUCLEOTIDE SEQUENCE [LARGE SCALE GENOMIC DNA]</scope>
    <source>
        <strain evidence="2">if_2019</strain>
        <tissue evidence="1">Muscle</tissue>
    </source>
</reference>
<evidence type="ECO:0000313" key="1">
    <source>
        <dbReference type="EMBL" id="MEQ2242002.1"/>
    </source>
</evidence>
<sequence length="196" mass="22585">MKLFQDFQKPETWSNQPFTDQVHFCCLDIKALDEIRFLILRHSPFWAHGLLLYVKAVDQWGCVFVLFPSKLIFSIRSCSLIFCEETTNSSALLIAFIVLDACTSQLLIRQPIQLSLLIIAPYHGFLSVERLRIAMLVCSRILPSSRSCQHSAVSLPNLLSFKPYTVLHTSFFSYQHSSTLKYSYKIITLFSLFIYS</sequence>
<gene>
    <name evidence="1" type="ORF">ILYODFUR_031267</name>
</gene>
<proteinExistence type="predicted"/>
<comment type="caution">
    <text evidence="1">The sequence shown here is derived from an EMBL/GenBank/DDBJ whole genome shotgun (WGS) entry which is preliminary data.</text>
</comment>
<keyword evidence="2" id="KW-1185">Reference proteome</keyword>
<organism evidence="1 2">
    <name type="scientific">Ilyodon furcidens</name>
    <name type="common">goldbreast splitfin</name>
    <dbReference type="NCBI Taxonomy" id="33524"/>
    <lineage>
        <taxon>Eukaryota</taxon>
        <taxon>Metazoa</taxon>
        <taxon>Chordata</taxon>
        <taxon>Craniata</taxon>
        <taxon>Vertebrata</taxon>
        <taxon>Euteleostomi</taxon>
        <taxon>Actinopterygii</taxon>
        <taxon>Neopterygii</taxon>
        <taxon>Teleostei</taxon>
        <taxon>Neoteleostei</taxon>
        <taxon>Acanthomorphata</taxon>
        <taxon>Ovalentaria</taxon>
        <taxon>Atherinomorphae</taxon>
        <taxon>Cyprinodontiformes</taxon>
        <taxon>Goodeidae</taxon>
        <taxon>Ilyodon</taxon>
    </lineage>
</organism>
<protein>
    <submittedName>
        <fullName evidence="1">Uncharacterized protein</fullName>
    </submittedName>
</protein>
<dbReference type="Proteomes" id="UP001482620">
    <property type="component" value="Unassembled WGS sequence"/>
</dbReference>
<accession>A0ABV0UE42</accession>
<name>A0ABV0UE42_9TELE</name>
<evidence type="ECO:0000313" key="2">
    <source>
        <dbReference type="Proteomes" id="UP001482620"/>
    </source>
</evidence>
<dbReference type="EMBL" id="JAHRIQ010062740">
    <property type="protein sequence ID" value="MEQ2242002.1"/>
    <property type="molecule type" value="Genomic_DNA"/>
</dbReference>